<sequence length="115" mass="12418">MAGMMMMTKALCIVLTLNMLFAPYAEAITCSEVVSKVVPCLSYLKSGCAVPLAYCSGVKGLNDIAKSTRDRKIACSCLKTAYAYYSPNNVVGLPDKCDVIVSYKISLDTNCSMYV</sequence>
<keyword evidence="2" id="KW-1185">Reference proteome</keyword>
<organism evidence="1 2">
    <name type="scientific">Arctium lappa</name>
    <name type="common">Greater burdock</name>
    <name type="synonym">Lappa major</name>
    <dbReference type="NCBI Taxonomy" id="4217"/>
    <lineage>
        <taxon>Eukaryota</taxon>
        <taxon>Viridiplantae</taxon>
        <taxon>Streptophyta</taxon>
        <taxon>Embryophyta</taxon>
        <taxon>Tracheophyta</taxon>
        <taxon>Spermatophyta</taxon>
        <taxon>Magnoliopsida</taxon>
        <taxon>eudicotyledons</taxon>
        <taxon>Gunneridae</taxon>
        <taxon>Pentapetalae</taxon>
        <taxon>asterids</taxon>
        <taxon>campanulids</taxon>
        <taxon>Asterales</taxon>
        <taxon>Asteraceae</taxon>
        <taxon>Carduoideae</taxon>
        <taxon>Cardueae</taxon>
        <taxon>Arctiinae</taxon>
        <taxon>Arctium</taxon>
    </lineage>
</organism>
<evidence type="ECO:0000313" key="1">
    <source>
        <dbReference type="EMBL" id="KAI3677740.1"/>
    </source>
</evidence>
<dbReference type="EMBL" id="CM042060">
    <property type="protein sequence ID" value="KAI3677740.1"/>
    <property type="molecule type" value="Genomic_DNA"/>
</dbReference>
<gene>
    <name evidence="1" type="ORF">L6452_37008</name>
</gene>
<reference evidence="1 2" key="2">
    <citation type="journal article" date="2022" name="Mol. Ecol. Resour.">
        <title>The genomes of chicory, endive, great burdock and yacon provide insights into Asteraceae paleo-polyploidization history and plant inulin production.</title>
        <authorList>
            <person name="Fan W."/>
            <person name="Wang S."/>
            <person name="Wang H."/>
            <person name="Wang A."/>
            <person name="Jiang F."/>
            <person name="Liu H."/>
            <person name="Zhao H."/>
            <person name="Xu D."/>
            <person name="Zhang Y."/>
        </authorList>
    </citation>
    <scope>NUCLEOTIDE SEQUENCE [LARGE SCALE GENOMIC DNA]</scope>
    <source>
        <strain evidence="2">cv. Niubang</strain>
    </source>
</reference>
<comment type="caution">
    <text evidence="1">The sequence shown here is derived from an EMBL/GenBank/DDBJ whole genome shotgun (WGS) entry which is preliminary data.</text>
</comment>
<accession>A0ACB8Y1W2</accession>
<reference evidence="2" key="1">
    <citation type="journal article" date="2022" name="Mol. Ecol. Resour.">
        <title>The genomes of chicory, endive, great burdock and yacon provide insights into Asteraceae palaeo-polyploidization history and plant inulin production.</title>
        <authorList>
            <person name="Fan W."/>
            <person name="Wang S."/>
            <person name="Wang H."/>
            <person name="Wang A."/>
            <person name="Jiang F."/>
            <person name="Liu H."/>
            <person name="Zhao H."/>
            <person name="Xu D."/>
            <person name="Zhang Y."/>
        </authorList>
    </citation>
    <scope>NUCLEOTIDE SEQUENCE [LARGE SCALE GENOMIC DNA]</scope>
    <source>
        <strain evidence="2">cv. Niubang</strain>
    </source>
</reference>
<proteinExistence type="predicted"/>
<evidence type="ECO:0000313" key="2">
    <source>
        <dbReference type="Proteomes" id="UP001055879"/>
    </source>
</evidence>
<name>A0ACB8Y1W2_ARCLA</name>
<dbReference type="Proteomes" id="UP001055879">
    <property type="component" value="Linkage Group LG14"/>
</dbReference>
<protein>
    <submittedName>
        <fullName evidence="1">Uncharacterized protein</fullName>
    </submittedName>
</protein>